<sequence>MSPPLNLKVNGQPFFRRYWVGDIDGQTHRINIVVTNESLALMRYNAHTFIDGTFKVTPHPSYQCVIVMIYDYGTELYVPCAFALVREKIIASHSHNSLFRSV</sequence>
<dbReference type="Proteomes" id="UP000031668">
    <property type="component" value="Unassembled WGS sequence"/>
</dbReference>
<protein>
    <submittedName>
        <fullName evidence="1">Uncharacterized protein</fullName>
    </submittedName>
</protein>
<evidence type="ECO:0000313" key="2">
    <source>
        <dbReference type="Proteomes" id="UP000031668"/>
    </source>
</evidence>
<accession>A0A0C2IHE0</accession>
<proteinExistence type="predicted"/>
<evidence type="ECO:0000313" key="1">
    <source>
        <dbReference type="EMBL" id="KII64719.1"/>
    </source>
</evidence>
<reference evidence="1 2" key="1">
    <citation type="journal article" date="2014" name="Genome Biol. Evol.">
        <title>The genome of the myxosporean Thelohanellus kitauei shows adaptations to nutrient acquisition within its fish host.</title>
        <authorList>
            <person name="Yang Y."/>
            <person name="Xiong J."/>
            <person name="Zhou Z."/>
            <person name="Huo F."/>
            <person name="Miao W."/>
            <person name="Ran C."/>
            <person name="Liu Y."/>
            <person name="Zhang J."/>
            <person name="Feng J."/>
            <person name="Wang M."/>
            <person name="Wang M."/>
            <person name="Wang L."/>
            <person name="Yao B."/>
        </authorList>
    </citation>
    <scope>NUCLEOTIDE SEQUENCE [LARGE SCALE GENOMIC DNA]</scope>
    <source>
        <strain evidence="1">Wuqing</strain>
    </source>
</reference>
<comment type="caution">
    <text evidence="1">The sequence shown here is derived from an EMBL/GenBank/DDBJ whole genome shotgun (WGS) entry which is preliminary data.</text>
</comment>
<name>A0A0C2IHE0_THEKT</name>
<dbReference type="EMBL" id="JWZT01004123">
    <property type="protein sequence ID" value="KII64719.1"/>
    <property type="molecule type" value="Genomic_DNA"/>
</dbReference>
<dbReference type="OrthoDB" id="123622at2759"/>
<organism evidence="1 2">
    <name type="scientific">Thelohanellus kitauei</name>
    <name type="common">Myxosporean</name>
    <dbReference type="NCBI Taxonomy" id="669202"/>
    <lineage>
        <taxon>Eukaryota</taxon>
        <taxon>Metazoa</taxon>
        <taxon>Cnidaria</taxon>
        <taxon>Myxozoa</taxon>
        <taxon>Myxosporea</taxon>
        <taxon>Bivalvulida</taxon>
        <taxon>Platysporina</taxon>
        <taxon>Myxobolidae</taxon>
        <taxon>Thelohanellus</taxon>
    </lineage>
</organism>
<gene>
    <name evidence="1" type="ORF">RF11_05509</name>
</gene>
<keyword evidence="2" id="KW-1185">Reference proteome</keyword>
<dbReference type="AlphaFoldDB" id="A0A0C2IHE0"/>